<comment type="function">
    <text evidence="2">Antitoxin component of a type II toxin-antitoxin (TA) system.</text>
</comment>
<comment type="similarity">
    <text evidence="1 2">Belongs to the phD/YefM antitoxin family.</text>
</comment>
<proteinExistence type="inferred from homology"/>
<protein>
    <recommendedName>
        <fullName evidence="2">Antitoxin</fullName>
    </recommendedName>
</protein>
<dbReference type="InterPro" id="IPR036165">
    <property type="entry name" value="YefM-like_sf"/>
</dbReference>
<evidence type="ECO:0000313" key="3">
    <source>
        <dbReference type="EMBL" id="OOQ47275.1"/>
    </source>
</evidence>
<comment type="caution">
    <text evidence="3">The sequence shown here is derived from an EMBL/GenBank/DDBJ whole genome shotgun (WGS) entry which is preliminary data.</text>
</comment>
<dbReference type="NCBIfam" id="TIGR01552">
    <property type="entry name" value="phd_fam"/>
    <property type="match status" value="1"/>
</dbReference>
<sequence length="74" mass="7974">MYLSYPVRMPANTSAEIGIRDLRAKLSDVVNDTAVYGQITYVTSRGRRVAAIVPVPDAEAIEEKKKPGGDSPPA</sequence>
<dbReference type="Gene3D" id="3.40.1620.10">
    <property type="entry name" value="YefM-like domain"/>
    <property type="match status" value="1"/>
</dbReference>
<name>A0ABX3LA15_STRAT</name>
<dbReference type="SUPFAM" id="SSF143120">
    <property type="entry name" value="YefM-like"/>
    <property type="match status" value="1"/>
</dbReference>
<gene>
    <name evidence="3" type="ORF">AFM16_31520</name>
</gene>
<evidence type="ECO:0000313" key="4">
    <source>
        <dbReference type="Proteomes" id="UP000190306"/>
    </source>
</evidence>
<dbReference type="InterPro" id="IPR006442">
    <property type="entry name" value="Antitoxin_Phd/YefM"/>
</dbReference>
<accession>A0ABX3LA15</accession>
<evidence type="ECO:0000256" key="2">
    <source>
        <dbReference type="RuleBase" id="RU362080"/>
    </source>
</evidence>
<organism evidence="3 4">
    <name type="scientific">Streptomyces antibioticus</name>
    <dbReference type="NCBI Taxonomy" id="1890"/>
    <lineage>
        <taxon>Bacteria</taxon>
        <taxon>Bacillati</taxon>
        <taxon>Actinomycetota</taxon>
        <taxon>Actinomycetes</taxon>
        <taxon>Kitasatosporales</taxon>
        <taxon>Streptomycetaceae</taxon>
        <taxon>Streptomyces</taxon>
    </lineage>
</organism>
<dbReference type="Pfam" id="PF02604">
    <property type="entry name" value="PhdYeFM_antitox"/>
    <property type="match status" value="1"/>
</dbReference>
<dbReference type="EMBL" id="LHQL01000014">
    <property type="protein sequence ID" value="OOQ47275.1"/>
    <property type="molecule type" value="Genomic_DNA"/>
</dbReference>
<dbReference type="Proteomes" id="UP000190306">
    <property type="component" value="Chromosome"/>
</dbReference>
<evidence type="ECO:0000256" key="1">
    <source>
        <dbReference type="ARBA" id="ARBA00009981"/>
    </source>
</evidence>
<keyword evidence="4" id="KW-1185">Reference proteome</keyword>
<reference evidence="3 4" key="1">
    <citation type="submission" date="2015-07" db="EMBL/GenBank/DDBJ databases">
        <title>Draft Genome Sequence of Streptomyces antibioticus, IMRU 3720 reveals insights in the evolution of actinomycin biosynthetic gene clusters in Streptomyces.</title>
        <authorList>
            <person name="Crnovcic I."/>
            <person name="Ruckert C."/>
            <person name="Kalinowksi J."/>
            <person name="Keller U."/>
        </authorList>
    </citation>
    <scope>NUCLEOTIDE SEQUENCE [LARGE SCALE GENOMIC DNA]</scope>
    <source>
        <strain evidence="3 4">DSM 41481</strain>
    </source>
</reference>